<keyword evidence="2" id="KW-1185">Reference proteome</keyword>
<protein>
    <submittedName>
        <fullName evidence="1">Uncharacterized protein</fullName>
    </submittedName>
</protein>
<gene>
    <name evidence="1" type="ORF">QO018_004089</name>
</gene>
<proteinExistence type="predicted"/>
<evidence type="ECO:0000313" key="2">
    <source>
        <dbReference type="Proteomes" id="UP001244552"/>
    </source>
</evidence>
<dbReference type="Proteomes" id="UP001244552">
    <property type="component" value="Unassembled WGS sequence"/>
</dbReference>
<name>A0ABU0MP15_9PROT</name>
<accession>A0ABU0MP15</accession>
<organism evidence="1 2">
    <name type="scientific">Azospirillum picis</name>
    <dbReference type="NCBI Taxonomy" id="488438"/>
    <lineage>
        <taxon>Bacteria</taxon>
        <taxon>Pseudomonadati</taxon>
        <taxon>Pseudomonadota</taxon>
        <taxon>Alphaproteobacteria</taxon>
        <taxon>Rhodospirillales</taxon>
        <taxon>Azospirillaceae</taxon>
        <taxon>Azospirillum</taxon>
    </lineage>
</organism>
<evidence type="ECO:0000313" key="1">
    <source>
        <dbReference type="EMBL" id="MDQ0535211.1"/>
    </source>
</evidence>
<dbReference type="RefSeq" id="WP_209985428.1">
    <property type="nucleotide sequence ID" value="NZ_JAGINO010000016.1"/>
</dbReference>
<reference evidence="1 2" key="1">
    <citation type="submission" date="2023-07" db="EMBL/GenBank/DDBJ databases">
        <title>Genomic Encyclopedia of Type Strains, Phase IV (KMG-IV): sequencing the most valuable type-strain genomes for metagenomic binning, comparative biology and taxonomic classification.</title>
        <authorList>
            <person name="Goeker M."/>
        </authorList>
    </citation>
    <scope>NUCLEOTIDE SEQUENCE [LARGE SCALE GENOMIC DNA]</scope>
    <source>
        <strain evidence="1 2">DSM 19922</strain>
    </source>
</reference>
<comment type="caution">
    <text evidence="1">The sequence shown here is derived from an EMBL/GenBank/DDBJ whole genome shotgun (WGS) entry which is preliminary data.</text>
</comment>
<dbReference type="EMBL" id="JAUSVU010000016">
    <property type="protein sequence ID" value="MDQ0535211.1"/>
    <property type="molecule type" value="Genomic_DNA"/>
</dbReference>
<sequence length="87" mass="9275">MPKSMPEPIHSLRQAVIPAAVPAPITVTIGPCTPARAPNGRVKVPMQLLEIAQAMSDECDGDPIRVLDCHGHQAAVVGRQDVDVELF</sequence>